<name>A0ABM9QJV8_9FIRM</name>
<dbReference type="SUPFAM" id="SSF53335">
    <property type="entry name" value="S-adenosyl-L-methionine-dependent methyltransferases"/>
    <property type="match status" value="1"/>
</dbReference>
<comment type="catalytic activity">
    <reaction evidence="6">
        <text>a 2'-deoxyadenosine in DNA + S-adenosyl-L-methionine = an N(6)-methyl-2'-deoxyadenosine in DNA + S-adenosyl-L-homocysteine + H(+)</text>
        <dbReference type="Rhea" id="RHEA:15197"/>
        <dbReference type="Rhea" id="RHEA-COMP:12418"/>
        <dbReference type="Rhea" id="RHEA-COMP:12419"/>
        <dbReference type="ChEBI" id="CHEBI:15378"/>
        <dbReference type="ChEBI" id="CHEBI:57856"/>
        <dbReference type="ChEBI" id="CHEBI:59789"/>
        <dbReference type="ChEBI" id="CHEBI:90615"/>
        <dbReference type="ChEBI" id="CHEBI:90616"/>
        <dbReference type="EC" id="2.1.1.72"/>
    </reaction>
</comment>
<dbReference type="InterPro" id="IPR029063">
    <property type="entry name" value="SAM-dependent_MTases_sf"/>
</dbReference>
<evidence type="ECO:0000256" key="4">
    <source>
        <dbReference type="ARBA" id="ARBA00022679"/>
    </source>
</evidence>
<dbReference type="GO" id="GO:0009007">
    <property type="term" value="F:site-specific DNA-methyltransferase (adenine-specific) activity"/>
    <property type="evidence" value="ECO:0007669"/>
    <property type="project" value="UniProtKB-EC"/>
</dbReference>
<keyword evidence="5" id="KW-0949">S-adenosyl-L-methionine</keyword>
<evidence type="ECO:0000256" key="1">
    <source>
        <dbReference type="ARBA" id="ARBA00006594"/>
    </source>
</evidence>
<dbReference type="PRINTS" id="PR00505">
    <property type="entry name" value="D12N6MTFRASE"/>
</dbReference>
<dbReference type="Gene3D" id="3.40.50.150">
    <property type="entry name" value="Vaccinia Virus protein VP39"/>
    <property type="match status" value="1"/>
</dbReference>
<organism evidence="7 8">
    <name type="scientific">Ruminococcus bicirculans</name>
    <name type="common">ex Wegman et al. 2014</name>
    <dbReference type="NCBI Taxonomy" id="1160721"/>
    <lineage>
        <taxon>Bacteria</taxon>
        <taxon>Bacillati</taxon>
        <taxon>Bacillota</taxon>
        <taxon>Clostridia</taxon>
        <taxon>Eubacteriales</taxon>
        <taxon>Oscillospiraceae</taxon>
        <taxon>Ruminococcus</taxon>
    </lineage>
</organism>
<evidence type="ECO:0000313" key="7">
    <source>
        <dbReference type="EMBL" id="CCO06353.1"/>
    </source>
</evidence>
<proteinExistence type="inferred from homology"/>
<evidence type="ECO:0000256" key="2">
    <source>
        <dbReference type="ARBA" id="ARBA00011900"/>
    </source>
</evidence>
<evidence type="ECO:0000256" key="6">
    <source>
        <dbReference type="ARBA" id="ARBA00047942"/>
    </source>
</evidence>
<dbReference type="GO" id="GO:0032259">
    <property type="term" value="P:methylation"/>
    <property type="evidence" value="ECO:0007669"/>
    <property type="project" value="UniProtKB-KW"/>
</dbReference>
<dbReference type="EMBL" id="HF545617">
    <property type="protein sequence ID" value="CCO06353.1"/>
    <property type="molecule type" value="Genomic_DNA"/>
</dbReference>
<dbReference type="EC" id="2.1.1.72" evidence="2"/>
<accession>A0ABM9QJV8</accession>
<evidence type="ECO:0000313" key="8">
    <source>
        <dbReference type="Proteomes" id="UP000027600"/>
    </source>
</evidence>
<dbReference type="InterPro" id="IPR012327">
    <property type="entry name" value="MeTrfase_D12"/>
</dbReference>
<comment type="similarity">
    <text evidence="1">Belongs to the N(4)/N(6)-methyltransferase family.</text>
</comment>
<dbReference type="Pfam" id="PF02086">
    <property type="entry name" value="MethyltransfD12"/>
    <property type="match status" value="1"/>
</dbReference>
<evidence type="ECO:0000256" key="3">
    <source>
        <dbReference type="ARBA" id="ARBA00022603"/>
    </source>
</evidence>
<keyword evidence="8" id="KW-1185">Reference proteome</keyword>
<dbReference type="Gene3D" id="1.10.1020.10">
    <property type="entry name" value="Adenine-specific Methyltransferase, Domain 2"/>
    <property type="match status" value="1"/>
</dbReference>
<dbReference type="InterPro" id="IPR023095">
    <property type="entry name" value="Ade_MeTrfase_dom_2"/>
</dbReference>
<reference evidence="7 8" key="1">
    <citation type="journal article" date="2014" name="Int. J. Syst. Evol. Microbiol.">
        <title>Complete genome of a new Firmicutes species belonging to the dominant human colonic microbiota ('Ruminococcus bicirculans') reveals two chromosomes and a selective capacity to utilize plant glucans.</title>
        <authorList>
            <consortium name="NISC Comparative Sequencing Program"/>
            <person name="Wegmann U."/>
            <person name="Louis P."/>
            <person name="Goesmann A."/>
            <person name="Henrissat B."/>
            <person name="Duncan S.H."/>
            <person name="Flint H.J."/>
        </authorList>
    </citation>
    <scope>NUCLEOTIDE SEQUENCE [LARGE SCALE GENOMIC DNA]</scope>
    <source>
        <strain evidence="7 8">80/3</strain>
    </source>
</reference>
<dbReference type="Proteomes" id="UP000027600">
    <property type="component" value="Chromosome II"/>
</dbReference>
<gene>
    <name evidence="7" type="primary">dam</name>
    <name evidence="7" type="ORF">RBI_II00599</name>
</gene>
<keyword evidence="3 7" id="KW-0489">Methyltransferase</keyword>
<protein>
    <recommendedName>
        <fullName evidence="2">site-specific DNA-methyltransferase (adenine-specific)</fullName>
        <ecNumber evidence="2">2.1.1.72</ecNumber>
    </recommendedName>
</protein>
<dbReference type="PANTHER" id="PTHR30481">
    <property type="entry name" value="DNA ADENINE METHYLASE"/>
    <property type="match status" value="1"/>
</dbReference>
<keyword evidence="4 7" id="KW-0808">Transferase</keyword>
<evidence type="ECO:0000256" key="5">
    <source>
        <dbReference type="ARBA" id="ARBA00022691"/>
    </source>
</evidence>
<sequence length="273" mass="32202">MNSFMSWVGGKKNLRDEVLARFPPYYERYIEVFGGAGWVLFHKPPGADFEVYNDFNSNLANLYRCVRDKPAKLKYKLRYVLDSREDFEYLALLHKRGILPRLYDVDRAAKFYQLIRYSYASGLDSFGSQPHSIWSDFPMIDLAARRLQKVVVENKDFEKLIKQYDRPVSFFYCDPPYFATESYYKDVGFTAKDHIRLRDTLLEIKGKFLVSYNDCPEIREIWDKPNTHIEEISRLNNLAQRYDAGCQYGELLISNYDTSERAKAVRQLSLFDN</sequence>